<feature type="region of interest" description="Disordered" evidence="1">
    <location>
        <begin position="718"/>
        <end position="812"/>
    </location>
</feature>
<accession>A0A078AWX1</accession>
<name>A0A078AWX1_STYLE</name>
<feature type="region of interest" description="Disordered" evidence="1">
    <location>
        <begin position="31"/>
        <end position="54"/>
    </location>
</feature>
<dbReference type="AlphaFoldDB" id="A0A078AWX1"/>
<proteinExistence type="predicted"/>
<evidence type="ECO:0000256" key="1">
    <source>
        <dbReference type="SAM" id="MobiDB-lite"/>
    </source>
</evidence>
<feature type="compositionally biased region" description="Low complexity" evidence="1">
    <location>
        <begin position="785"/>
        <end position="801"/>
    </location>
</feature>
<keyword evidence="3" id="KW-1185">Reference proteome</keyword>
<feature type="region of interest" description="Disordered" evidence="1">
    <location>
        <begin position="122"/>
        <end position="150"/>
    </location>
</feature>
<dbReference type="EMBL" id="CCKQ01014022">
    <property type="protein sequence ID" value="CDW85752.1"/>
    <property type="molecule type" value="Genomic_DNA"/>
</dbReference>
<feature type="compositionally biased region" description="Polar residues" evidence="1">
    <location>
        <begin position="740"/>
        <end position="784"/>
    </location>
</feature>
<reference evidence="2 3" key="1">
    <citation type="submission" date="2014-06" db="EMBL/GenBank/DDBJ databases">
        <authorList>
            <person name="Swart Estienne"/>
        </authorList>
    </citation>
    <scope>NUCLEOTIDE SEQUENCE [LARGE SCALE GENOMIC DNA]</scope>
    <source>
        <strain evidence="2 3">130c</strain>
    </source>
</reference>
<sequence length="812" mass="92482">MSVAREAKQKEWFCNIFNTTQDRQECQLFTRKKRQDNESDGQVSRSASRSAYDMSGDKRQDLFYKKKEGGLFLYESASSRSLNASPGFGSSKRVKDSLSMQKILQPYLALDVIRKTKEGLKPNLEFNNSSSQNKNEKTSHSNGRICGTTRNIQNPYSSEIKIERQLANVEHGKTMDNRYQLKMDSIKEEDNSIFKGLGNNHNKSMIQAAVCQTTKSQRKDINLTTSDCSPINSNSRHMQSILQQNQPALKQFKPVLQDRQNYTQGESQNGQQNKNQSQTKFTPYFMHVLNNSKHENHLTSRNFDHCRKPSNLSKSMIYQTNQDQNECQDTTVFKGIGQNHQKDMDRSQGRDIGSKDKGCEKQRFQISSAHDWKTEIFKASASDINPKEMVQQQQRSQLDSNDLVSTLKTTEIFQKQFGQTGELNKEILKPGYLETNWEKYQKNEVMDEKNIQILSLNIQQLPEGDERDIIKTLFKNQHVISLKKDTNSISGLSSGSGKVQLRCKDRVQTTQILQNLNNKGIKFEVQSAKNPHDITVDHSNDIKRKDLEDVQKNTWLKNLNKEEKNQYALIQSCINRSTSQGSLMEISACLQNQKKAGKSQVKVKEYNDNQYGSCTGTTNYASSQQNNRSFVEYLSSRSINHPLMAPSHNMSQIIQNTSIDDGHSYLCRSIETAGFNSINHKQVSTPNRLNKSKGVFEKNKENQQQFMIKNQSMAKLSTAASQDHSISVPPKVQSFKKQQEMIQRLTTQNAPQSNEKQVFQQRTNHLNVQNNASSNGVNGKQQPGKSPNVSSLNPNSSLLKPTQSSRGKRNFI</sequence>
<dbReference type="Proteomes" id="UP000039865">
    <property type="component" value="Unassembled WGS sequence"/>
</dbReference>
<feature type="compositionally biased region" description="Polar residues" evidence="1">
    <location>
        <begin position="40"/>
        <end position="49"/>
    </location>
</feature>
<gene>
    <name evidence="2" type="primary">Contig14892.g15861</name>
    <name evidence="2" type="ORF">STYLEM_14839</name>
</gene>
<dbReference type="InParanoid" id="A0A078AWX1"/>
<organism evidence="2 3">
    <name type="scientific">Stylonychia lemnae</name>
    <name type="common">Ciliate</name>
    <dbReference type="NCBI Taxonomy" id="5949"/>
    <lineage>
        <taxon>Eukaryota</taxon>
        <taxon>Sar</taxon>
        <taxon>Alveolata</taxon>
        <taxon>Ciliophora</taxon>
        <taxon>Intramacronucleata</taxon>
        <taxon>Spirotrichea</taxon>
        <taxon>Stichotrichia</taxon>
        <taxon>Sporadotrichida</taxon>
        <taxon>Oxytrichidae</taxon>
        <taxon>Stylonychinae</taxon>
        <taxon>Stylonychia</taxon>
    </lineage>
</organism>
<dbReference type="OrthoDB" id="10688241at2759"/>
<evidence type="ECO:0000313" key="3">
    <source>
        <dbReference type="Proteomes" id="UP000039865"/>
    </source>
</evidence>
<evidence type="ECO:0000313" key="2">
    <source>
        <dbReference type="EMBL" id="CDW85752.1"/>
    </source>
</evidence>
<protein>
    <submittedName>
        <fullName evidence="2">Uncharacterized protein</fullName>
    </submittedName>
</protein>